<protein>
    <submittedName>
        <fullName evidence="1">Uncharacterized protein</fullName>
    </submittedName>
</protein>
<gene>
    <name evidence="1" type="ORF">PLEPLA_LOCUS3089</name>
</gene>
<proteinExistence type="predicted"/>
<evidence type="ECO:0000313" key="2">
    <source>
        <dbReference type="Proteomes" id="UP001153269"/>
    </source>
</evidence>
<sequence length="126" mass="13899">MNKHQSLRTASLLLLPPPPTSSCRVLHHDRFTKTEGFRLFLKVERRLLQRGGGGGGGEEEERRLLQRGAVMKTWDELFNGEEANMACAALGYRTDGSLKCVVSSPLVSLSPRLLVSSLPPRLTDAL</sequence>
<accession>A0A9N7TNN9</accession>
<dbReference type="Proteomes" id="UP001153269">
    <property type="component" value="Unassembled WGS sequence"/>
</dbReference>
<dbReference type="AlphaFoldDB" id="A0A9N7TNN9"/>
<name>A0A9N7TNN9_PLEPL</name>
<organism evidence="1 2">
    <name type="scientific">Pleuronectes platessa</name>
    <name type="common">European plaice</name>
    <dbReference type="NCBI Taxonomy" id="8262"/>
    <lineage>
        <taxon>Eukaryota</taxon>
        <taxon>Metazoa</taxon>
        <taxon>Chordata</taxon>
        <taxon>Craniata</taxon>
        <taxon>Vertebrata</taxon>
        <taxon>Euteleostomi</taxon>
        <taxon>Actinopterygii</taxon>
        <taxon>Neopterygii</taxon>
        <taxon>Teleostei</taxon>
        <taxon>Neoteleostei</taxon>
        <taxon>Acanthomorphata</taxon>
        <taxon>Carangaria</taxon>
        <taxon>Pleuronectiformes</taxon>
        <taxon>Pleuronectoidei</taxon>
        <taxon>Pleuronectidae</taxon>
        <taxon>Pleuronectes</taxon>
    </lineage>
</organism>
<keyword evidence="2" id="KW-1185">Reference proteome</keyword>
<comment type="caution">
    <text evidence="1">The sequence shown here is derived from an EMBL/GenBank/DDBJ whole genome shotgun (WGS) entry which is preliminary data.</text>
</comment>
<reference evidence="1" key="1">
    <citation type="submission" date="2020-03" db="EMBL/GenBank/DDBJ databases">
        <authorList>
            <person name="Weist P."/>
        </authorList>
    </citation>
    <scope>NUCLEOTIDE SEQUENCE</scope>
</reference>
<dbReference type="EMBL" id="CADEAL010000154">
    <property type="protein sequence ID" value="CAB1415373.1"/>
    <property type="molecule type" value="Genomic_DNA"/>
</dbReference>
<evidence type="ECO:0000313" key="1">
    <source>
        <dbReference type="EMBL" id="CAB1415373.1"/>
    </source>
</evidence>